<organism evidence="2 3">
    <name type="scientific">[Mycobacterium] zoologicum</name>
    <dbReference type="NCBI Taxonomy" id="2872311"/>
    <lineage>
        <taxon>Bacteria</taxon>
        <taxon>Bacillati</taxon>
        <taxon>Actinomycetota</taxon>
        <taxon>Actinomycetes</taxon>
        <taxon>Mycobacteriales</taxon>
        <taxon>Mycobacteriaceae</taxon>
        <taxon>Mycolicibacter</taxon>
    </lineage>
</organism>
<reference evidence="2 3" key="1">
    <citation type="submission" date="2023-12" db="EMBL/GenBank/DDBJ databases">
        <title>Description of new species of Mycobacterium terrae complex isolated from sewage at the Sao Paulo Zoological Park Foundation in Brazil.</title>
        <authorList>
            <person name="Romagnoli C.L."/>
            <person name="Conceicao E.C."/>
            <person name="Machado E."/>
            <person name="Barreto L.B.P.F."/>
            <person name="Sharma A."/>
            <person name="Silva N.M."/>
            <person name="Marques L.E."/>
            <person name="Juliana M.A."/>
            <person name="Lourenco M.C.S."/>
            <person name="Digiampietri L.A."/>
            <person name="Suffys P.N."/>
            <person name="Viana-Niero C."/>
        </authorList>
    </citation>
    <scope>NUCLEOTIDE SEQUENCE [LARGE SCALE GENOMIC DNA]</scope>
    <source>
        <strain evidence="2 3">MYC123</strain>
    </source>
</reference>
<keyword evidence="1" id="KW-1133">Transmembrane helix</keyword>
<keyword evidence="3" id="KW-1185">Reference proteome</keyword>
<evidence type="ECO:0000313" key="3">
    <source>
        <dbReference type="Proteomes" id="UP001299046"/>
    </source>
</evidence>
<dbReference type="RefSeq" id="WP_224861426.1">
    <property type="nucleotide sequence ID" value="NZ_JAYJJT010000007.1"/>
</dbReference>
<accession>A0ABU5YLY9</accession>
<gene>
    <name evidence="2" type="ORF">KV112_08295</name>
</gene>
<keyword evidence="1" id="KW-0472">Membrane</keyword>
<evidence type="ECO:0000256" key="1">
    <source>
        <dbReference type="SAM" id="Phobius"/>
    </source>
</evidence>
<name>A0ABU5YLY9_9MYCO</name>
<keyword evidence="1" id="KW-0812">Transmembrane</keyword>
<comment type="caution">
    <text evidence="2">The sequence shown here is derived from an EMBL/GenBank/DDBJ whole genome shotgun (WGS) entry which is preliminary data.</text>
</comment>
<sequence length="367" mass="39122">MDLKWPAVIIVGLVGLAAASAAATLLPMARIDRVLRPLAHVNRLTRLPEYARVYRVYFLSVVVAGVLLLATFLFALAATARPSGWATAEREFDTVHPEDIMLCVGEPASDPTTAGFFNYFAGQTGSSGGSLGSSRIGLTSSTLRVIPLTRDHDYVGTRLDSLARLARIQQDLDTGKPVSALDRDQLEFGVSAFSRPVSYVDYAPSVTDVLALCMTGFPTYQDRSGHRRQLIYLGYSTFKDATDERASLYSAEDVMKSADESSVQINVIARSDVASSSTADSDALRGIATATGGKFALYNPAGTAAADSGTDPTLSSQLDQIRQSPPTVRLSGNKILTSRSIDSPELLLIAAVVAATLLSVALAVLRR</sequence>
<feature type="transmembrane region" description="Helical" evidence="1">
    <location>
        <begin position="6"/>
        <end position="26"/>
    </location>
</feature>
<dbReference type="EMBL" id="JAYJJT010000007">
    <property type="protein sequence ID" value="MEB3049733.1"/>
    <property type="molecule type" value="Genomic_DNA"/>
</dbReference>
<proteinExistence type="predicted"/>
<feature type="transmembrane region" description="Helical" evidence="1">
    <location>
        <begin position="56"/>
        <end position="78"/>
    </location>
</feature>
<dbReference type="Proteomes" id="UP001299046">
    <property type="component" value="Unassembled WGS sequence"/>
</dbReference>
<protein>
    <recommendedName>
        <fullName evidence="4">VWFA domain-containing protein</fullName>
    </recommendedName>
</protein>
<feature type="transmembrane region" description="Helical" evidence="1">
    <location>
        <begin position="346"/>
        <end position="365"/>
    </location>
</feature>
<evidence type="ECO:0000313" key="2">
    <source>
        <dbReference type="EMBL" id="MEB3049733.1"/>
    </source>
</evidence>
<evidence type="ECO:0008006" key="4">
    <source>
        <dbReference type="Google" id="ProtNLM"/>
    </source>
</evidence>